<feature type="domain" description="F-box" evidence="1">
    <location>
        <begin position="678"/>
        <end position="728"/>
    </location>
</feature>
<reference evidence="3" key="2">
    <citation type="journal article" date="2008" name="Nucleic Acids Res.">
        <title>The rice annotation project database (RAP-DB): 2008 update.</title>
        <authorList>
            <consortium name="The rice annotation project (RAP)"/>
        </authorList>
    </citation>
    <scope>GENOME REANNOTATION</scope>
    <source>
        <strain evidence="3">cv. Nipponbare</strain>
    </source>
</reference>
<sequence length="1078" mass="123350">MMLQSDFAFLLSAPSTPTTCSTKRCCASWATTATADGLIMEPQQVPINDRLSNLSNDLICRIISNLDSRQAVQTSLLSRRWRNLWCSLTSIKVDFCEFDGETDSWEGDQARFRKFVNNLLLRRDPVPVLDKFCLRSYIPHGANDQEASADANLWISHALQLKAPVVEVDQDIQTRDTLELGGHAVFASQYLTRLVLSAVSFTQGFFKQLEIGCSKLEHLSIYDSIICVDISSKTLKVLIIDNSEFSYDYNTSISTPSATSLTLIDLGGRLPLLKDMGSLVSASVYLTREAIPLDTAINIDQWFMGLSGVRHLALDFPVEVIKIKDNMQWCPKFNNLVNLTLGRWCLDSKLYALTVFLQNSPKLEKLRLEIDEGYTAKDIKGELKERSFTCEHLKIVEVDCVEDDPLEVECLEDEPDPLVNRVKKFFRNSGMTSIQINITHLDYHLPYEYNIEDNMQWCSKLNNLVNLTLGRWCLDSKLYALTVFLQNSPKLEKLRLEIDEGYTAEKITCELQERSFTCEHLKIVEVACVEDDPLEVTCLEDDDDDDPLVDRVEKFFRDSGMTSLEYPAAFYDSWRVLSEFQDLLSLLIAFDFGEEATRLQCEMVVKKEEATLLQCEMVVQRYGMDMYKGKRPPFYNAKWLSKCSLHHPRPPPVRRNASAPLGSPGWLMEPEKAPGRGRLMLSDLPDDLIRRIMSFLYARQAVRTCVLSRRWRDLWRSLTRINADFCEFKGDTRTWVGDKARFEKFLNALLLRRDPVLLVDKFWLRCPSCSFGVYSLDANLWISHVLQLQAPVLDVRAVGISRLNQAVFTSQYLRRLALSSVVLSKGFFNQLKMRCPELECLFLRDCHIHDHHISSQTLKILTINISDFSFVDKYDCCISTPSVTALTLFGPKGRVPLLQDMASLVSASVYLANDFSNFGTAGDVHRLLTSLSGVKYLALDFDGVNEVQITNENNIQWCPEFIDLVSLTLGSWCLESNFYGLTVFLQNSPKLEKLTLKLNKVHTRRIVGKLKEKSFTCERLKVVEVICIGDDPLVNCVEEFFFNSGMTSLQIRINHLDGYELYEPRLYRDEYRRRQYMG</sequence>
<dbReference type="SMART" id="SM00256">
    <property type="entry name" value="FBOX"/>
    <property type="match status" value="2"/>
</dbReference>
<dbReference type="Gene3D" id="1.20.1280.50">
    <property type="match status" value="1"/>
</dbReference>
<reference evidence="3" key="1">
    <citation type="journal article" date="2005" name="Nature">
        <title>The map-based sequence of the rice genome.</title>
        <authorList>
            <consortium name="International rice genome sequencing project (IRGSP)"/>
            <person name="Matsumoto T."/>
            <person name="Wu J."/>
            <person name="Kanamori H."/>
            <person name="Katayose Y."/>
            <person name="Fujisawa M."/>
            <person name="Namiki N."/>
            <person name="Mizuno H."/>
            <person name="Yamamoto K."/>
            <person name="Antonio B.A."/>
            <person name="Baba T."/>
            <person name="Sakata K."/>
            <person name="Nagamura Y."/>
            <person name="Aoki H."/>
            <person name="Arikawa K."/>
            <person name="Arita K."/>
            <person name="Bito T."/>
            <person name="Chiden Y."/>
            <person name="Fujitsuka N."/>
            <person name="Fukunaka R."/>
            <person name="Hamada M."/>
            <person name="Harada C."/>
            <person name="Hayashi A."/>
            <person name="Hijishita S."/>
            <person name="Honda M."/>
            <person name="Hosokawa S."/>
            <person name="Ichikawa Y."/>
            <person name="Idonuma A."/>
            <person name="Iijima M."/>
            <person name="Ikeda M."/>
            <person name="Ikeno M."/>
            <person name="Ito K."/>
            <person name="Ito S."/>
            <person name="Ito T."/>
            <person name="Ito Y."/>
            <person name="Ito Y."/>
            <person name="Iwabuchi A."/>
            <person name="Kamiya K."/>
            <person name="Karasawa W."/>
            <person name="Kurita K."/>
            <person name="Katagiri S."/>
            <person name="Kikuta A."/>
            <person name="Kobayashi H."/>
            <person name="Kobayashi N."/>
            <person name="Machita K."/>
            <person name="Maehara T."/>
            <person name="Masukawa M."/>
            <person name="Mizubayashi T."/>
            <person name="Mukai Y."/>
            <person name="Nagasaki H."/>
            <person name="Nagata Y."/>
            <person name="Naito S."/>
            <person name="Nakashima M."/>
            <person name="Nakama Y."/>
            <person name="Nakamichi Y."/>
            <person name="Nakamura M."/>
            <person name="Meguro A."/>
            <person name="Negishi M."/>
            <person name="Ohta I."/>
            <person name="Ohta T."/>
            <person name="Okamoto M."/>
            <person name="Ono N."/>
            <person name="Saji S."/>
            <person name="Sakaguchi M."/>
            <person name="Sakai K."/>
            <person name="Shibata M."/>
            <person name="Shimokawa T."/>
            <person name="Song J."/>
            <person name="Takazaki Y."/>
            <person name="Terasawa K."/>
            <person name="Tsugane M."/>
            <person name="Tsuji K."/>
            <person name="Ueda S."/>
            <person name="Waki K."/>
            <person name="Yamagata H."/>
            <person name="Yamamoto M."/>
            <person name="Yamamoto S."/>
            <person name="Yamane H."/>
            <person name="Yoshiki S."/>
            <person name="Yoshihara R."/>
            <person name="Yukawa K."/>
            <person name="Zhong H."/>
            <person name="Yano M."/>
            <person name="Yuan Q."/>
            <person name="Ouyang S."/>
            <person name="Liu J."/>
            <person name="Jones K.M."/>
            <person name="Gansberger K."/>
            <person name="Moffat K."/>
            <person name="Hill J."/>
            <person name="Bera J."/>
            <person name="Fadrosh D."/>
            <person name="Jin S."/>
            <person name="Johri S."/>
            <person name="Kim M."/>
            <person name="Overton L."/>
            <person name="Reardon M."/>
            <person name="Tsitrin T."/>
            <person name="Vuong H."/>
            <person name="Weaver B."/>
            <person name="Ciecko A."/>
            <person name="Tallon L."/>
            <person name="Jackson J."/>
            <person name="Pai G."/>
            <person name="Aken S.V."/>
            <person name="Utterback T."/>
            <person name="Reidmuller S."/>
            <person name="Feldblyum T."/>
            <person name="Hsiao J."/>
            <person name="Zismann V."/>
            <person name="Iobst S."/>
            <person name="de Vazeille A.R."/>
            <person name="Buell C.R."/>
            <person name="Ying K."/>
            <person name="Li Y."/>
            <person name="Lu T."/>
            <person name="Huang Y."/>
            <person name="Zhao Q."/>
            <person name="Feng Q."/>
            <person name="Zhang L."/>
            <person name="Zhu J."/>
            <person name="Weng Q."/>
            <person name="Mu J."/>
            <person name="Lu Y."/>
            <person name="Fan D."/>
            <person name="Liu Y."/>
            <person name="Guan J."/>
            <person name="Zhang Y."/>
            <person name="Yu S."/>
            <person name="Liu X."/>
            <person name="Zhang Y."/>
            <person name="Hong G."/>
            <person name="Han B."/>
            <person name="Choisne N."/>
            <person name="Demange N."/>
            <person name="Orjeda G."/>
            <person name="Samain S."/>
            <person name="Cattolico L."/>
            <person name="Pelletier E."/>
            <person name="Couloux A."/>
            <person name="Segurens B."/>
            <person name="Wincker P."/>
            <person name="D'Hont A."/>
            <person name="Scarpelli C."/>
            <person name="Weissenbach J."/>
            <person name="Salanoubat M."/>
            <person name="Quetier F."/>
            <person name="Yu Y."/>
            <person name="Kim H.R."/>
            <person name="Rambo T."/>
            <person name="Currie J."/>
            <person name="Collura K."/>
            <person name="Luo M."/>
            <person name="Yang T."/>
            <person name="Ammiraju J.S.S."/>
            <person name="Engler F."/>
            <person name="Soderlund C."/>
            <person name="Wing R.A."/>
            <person name="Palmer L.E."/>
            <person name="de la Bastide M."/>
            <person name="Spiegel L."/>
            <person name="Nascimento L."/>
            <person name="Zutavern T."/>
            <person name="O'Shaughnessy A."/>
            <person name="Dike S."/>
            <person name="Dedhia N."/>
            <person name="Preston R."/>
            <person name="Balija V."/>
            <person name="McCombie W.R."/>
            <person name="Chow T."/>
            <person name="Chen H."/>
            <person name="Chung M."/>
            <person name="Chen C."/>
            <person name="Shaw J."/>
            <person name="Wu H."/>
            <person name="Hsiao K."/>
            <person name="Chao Y."/>
            <person name="Chu M."/>
            <person name="Cheng C."/>
            <person name="Hour A."/>
            <person name="Lee P."/>
            <person name="Lin S."/>
            <person name="Lin Y."/>
            <person name="Liou J."/>
            <person name="Liu S."/>
            <person name="Hsing Y."/>
            <person name="Raghuvanshi S."/>
            <person name="Mohanty A."/>
            <person name="Bharti A.K."/>
            <person name="Gaur A."/>
            <person name="Gupta V."/>
            <person name="Kumar D."/>
            <person name="Ravi V."/>
            <person name="Vij S."/>
            <person name="Kapur A."/>
            <person name="Khurana P."/>
            <person name="Khurana P."/>
            <person name="Khurana J.P."/>
            <person name="Tyagi A.K."/>
            <person name="Gaikwad K."/>
            <person name="Singh A."/>
            <person name="Dalal V."/>
            <person name="Srivastava S."/>
            <person name="Dixit A."/>
            <person name="Pal A.K."/>
            <person name="Ghazi I.A."/>
            <person name="Yadav M."/>
            <person name="Pandit A."/>
            <person name="Bhargava A."/>
            <person name="Sureshbabu K."/>
            <person name="Batra K."/>
            <person name="Sharma T.R."/>
            <person name="Mohapatra T."/>
            <person name="Singh N.K."/>
            <person name="Messing J."/>
            <person name="Nelson A.B."/>
            <person name="Fuks G."/>
            <person name="Kavchok S."/>
            <person name="Keizer G."/>
            <person name="Linton E."/>
            <person name="Llaca V."/>
            <person name="Song R."/>
            <person name="Tanyolac B."/>
            <person name="Young S."/>
            <person name="Ho-Il K."/>
            <person name="Hahn J.H."/>
            <person name="Sangsakoo G."/>
            <person name="Vanavichit A."/>
            <person name="de Mattos Luiz.A.T."/>
            <person name="Zimmer P.D."/>
            <person name="Malone G."/>
            <person name="Dellagostin O."/>
            <person name="de Oliveira A.C."/>
            <person name="Bevan M."/>
            <person name="Bancroft I."/>
            <person name="Minx P."/>
            <person name="Cordum H."/>
            <person name="Wilson R."/>
            <person name="Cheng Z."/>
            <person name="Jin W."/>
            <person name="Jiang J."/>
            <person name="Leong S.A."/>
            <person name="Iwama H."/>
            <person name="Gojobori T."/>
            <person name="Itoh T."/>
            <person name="Niimura Y."/>
            <person name="Fujii Y."/>
            <person name="Habara T."/>
            <person name="Sakai H."/>
            <person name="Sato Y."/>
            <person name="Wilson G."/>
            <person name="Kumar K."/>
            <person name="McCouch S."/>
            <person name="Juretic N."/>
            <person name="Hoen D."/>
            <person name="Wright S."/>
            <person name="Bruskiewich R."/>
            <person name="Bureau T."/>
            <person name="Miyao A."/>
            <person name="Hirochika H."/>
            <person name="Nishikawa T."/>
            <person name="Kadowaki K."/>
            <person name="Sugiura M."/>
            <person name="Burr B."/>
            <person name="Sasaki T."/>
        </authorList>
    </citation>
    <scope>NUCLEOTIDE SEQUENCE [LARGE SCALE GENOMIC DNA]</scope>
    <source>
        <strain evidence="3">cv. Nipponbare</strain>
    </source>
</reference>
<dbReference type="InterPro" id="IPR036047">
    <property type="entry name" value="F-box-like_dom_sf"/>
</dbReference>
<dbReference type="CDD" id="cd22160">
    <property type="entry name" value="F-box_AtFBL13-like"/>
    <property type="match status" value="2"/>
</dbReference>
<dbReference type="InterPro" id="IPR053197">
    <property type="entry name" value="F-box_SCFL_complex_component"/>
</dbReference>
<evidence type="ECO:0000259" key="1">
    <source>
        <dbReference type="PROSITE" id="PS50181"/>
    </source>
</evidence>
<dbReference type="PANTHER" id="PTHR34223">
    <property type="entry name" value="OS11G0201299 PROTEIN"/>
    <property type="match status" value="1"/>
</dbReference>
<evidence type="ECO:0000313" key="3">
    <source>
        <dbReference type="Proteomes" id="UP000000763"/>
    </source>
</evidence>
<dbReference type="Gene3D" id="3.80.10.10">
    <property type="entry name" value="Ribonuclease Inhibitor"/>
    <property type="match status" value="2"/>
</dbReference>
<name>A0A5S6RCV2_ORYSJ</name>
<dbReference type="InterPro" id="IPR001810">
    <property type="entry name" value="F-box_dom"/>
</dbReference>
<dbReference type="Gramene" id="Os10t0125300-02">
    <property type="protein sequence ID" value="Os10t0125300-02"/>
    <property type="gene ID" value="Os10g0125300"/>
</dbReference>
<dbReference type="InterPro" id="IPR032675">
    <property type="entry name" value="LRR_dom_sf"/>
</dbReference>
<gene>
    <name evidence="2" type="ORF">OSJNBa0056A20.13</name>
</gene>
<dbReference type="PANTHER" id="PTHR34223:SF26">
    <property type="entry name" value="OS02G0188900 PROTEIN"/>
    <property type="match status" value="1"/>
</dbReference>
<dbReference type="FunFam" id="1.20.1280.50:FF:000063">
    <property type="entry name" value="F-box domain containing protein, expressed"/>
    <property type="match status" value="1"/>
</dbReference>
<accession>A0A5S6RCV2</accession>
<dbReference type="SUPFAM" id="SSF52047">
    <property type="entry name" value="RNI-like"/>
    <property type="match status" value="2"/>
</dbReference>
<protein>
    <recommendedName>
        <fullName evidence="1">F-box domain-containing protein</fullName>
    </recommendedName>
</protein>
<dbReference type="Proteomes" id="UP000000763">
    <property type="component" value="Chromosome 10"/>
</dbReference>
<dbReference type="Pfam" id="PF00646">
    <property type="entry name" value="F-box"/>
    <property type="match status" value="2"/>
</dbReference>
<dbReference type="FunFam" id="3.80.10.10:FF:001137">
    <property type="entry name" value="F-box domain containing protein, expressed"/>
    <property type="match status" value="1"/>
</dbReference>
<organism evidence="2 3">
    <name type="scientific">Oryza sativa subsp. japonica</name>
    <name type="common">Rice</name>
    <dbReference type="NCBI Taxonomy" id="39947"/>
    <lineage>
        <taxon>Eukaryota</taxon>
        <taxon>Viridiplantae</taxon>
        <taxon>Streptophyta</taxon>
        <taxon>Embryophyta</taxon>
        <taxon>Tracheophyta</taxon>
        <taxon>Spermatophyta</taxon>
        <taxon>Magnoliopsida</taxon>
        <taxon>Liliopsida</taxon>
        <taxon>Poales</taxon>
        <taxon>Poaceae</taxon>
        <taxon>BOP clade</taxon>
        <taxon>Oryzoideae</taxon>
        <taxon>Oryzeae</taxon>
        <taxon>Oryzinae</taxon>
        <taxon>Oryza</taxon>
        <taxon>Oryza sativa</taxon>
    </lineage>
</organism>
<evidence type="ECO:0000313" key="2">
    <source>
        <dbReference type="EMBL" id="AAK52526.1"/>
    </source>
</evidence>
<dbReference type="EMBL" id="AC079128">
    <property type="protein sequence ID" value="AAK52526.1"/>
    <property type="molecule type" value="Genomic_DNA"/>
</dbReference>
<dbReference type="InterPro" id="IPR053781">
    <property type="entry name" value="F-box_AtFBL13-like"/>
</dbReference>
<dbReference type="SUPFAM" id="SSF81383">
    <property type="entry name" value="F-box domain"/>
    <property type="match status" value="2"/>
</dbReference>
<proteinExistence type="predicted"/>
<dbReference type="FunFam" id="3.80.10.10:FF:001155">
    <property type="entry name" value="F-box domain containing protein, expressed"/>
    <property type="match status" value="1"/>
</dbReference>
<dbReference type="PROSITE" id="PS50181">
    <property type="entry name" value="FBOX"/>
    <property type="match status" value="1"/>
</dbReference>
<dbReference type="AlphaFoldDB" id="A0A5S6RCV2"/>